<dbReference type="EMBL" id="RRYP01031339">
    <property type="protein sequence ID" value="TNV70983.1"/>
    <property type="molecule type" value="Genomic_DNA"/>
</dbReference>
<evidence type="ECO:0000313" key="2">
    <source>
        <dbReference type="Proteomes" id="UP000785679"/>
    </source>
</evidence>
<reference evidence="1" key="1">
    <citation type="submission" date="2019-06" db="EMBL/GenBank/DDBJ databases">
        <authorList>
            <person name="Zheng W."/>
        </authorList>
    </citation>
    <scope>NUCLEOTIDE SEQUENCE</scope>
    <source>
        <strain evidence="1">QDHG01</strain>
    </source>
</reference>
<organism evidence="1 2">
    <name type="scientific">Halteria grandinella</name>
    <dbReference type="NCBI Taxonomy" id="5974"/>
    <lineage>
        <taxon>Eukaryota</taxon>
        <taxon>Sar</taxon>
        <taxon>Alveolata</taxon>
        <taxon>Ciliophora</taxon>
        <taxon>Intramacronucleata</taxon>
        <taxon>Spirotrichea</taxon>
        <taxon>Stichotrichia</taxon>
        <taxon>Sporadotrichida</taxon>
        <taxon>Halteriidae</taxon>
        <taxon>Halteria</taxon>
    </lineage>
</organism>
<protein>
    <submittedName>
        <fullName evidence="1">Uncharacterized protein</fullName>
    </submittedName>
</protein>
<dbReference type="Proteomes" id="UP000785679">
    <property type="component" value="Unassembled WGS sequence"/>
</dbReference>
<dbReference type="OrthoDB" id="10667953at2759"/>
<evidence type="ECO:0000313" key="1">
    <source>
        <dbReference type="EMBL" id="TNV70983.1"/>
    </source>
</evidence>
<comment type="caution">
    <text evidence="1">The sequence shown here is derived from an EMBL/GenBank/DDBJ whole genome shotgun (WGS) entry which is preliminary data.</text>
</comment>
<name>A0A8J8SUL5_HALGN</name>
<gene>
    <name evidence="1" type="ORF">FGO68_gene12013</name>
</gene>
<keyword evidence="2" id="KW-1185">Reference proteome</keyword>
<sequence length="320" mass="36958">MMLTHLKRLVTAIPQNRLYSLRAMSRVFKRPPRIIHKSDEPQIDNDMEVRHLIQKIQDQPSNSFEQINQIMDFTSKKQIPITESNVREHIDYFKDLIELLNNELAEQLFSGKLLPLPESINILQFAYAMNIDDEALWIKLYQLLKEQLSNQSHNINHVMKFLTFLETMSPLQPQEDLTEEQLFNKDQVDILRAKATEIIAHALDTKQSSTLSIEELNTALMLSLKYLRSHEGIFESFDEVLSERIAQKAMSIDQFATLLETLASHNQNCPIGEEVTLQIVCMEGENFVSENLDFFEKSQLLSVIGGFTTSGVMRQLDVLF</sequence>
<accession>A0A8J8SUL5</accession>
<dbReference type="AlphaFoldDB" id="A0A8J8SUL5"/>
<proteinExistence type="predicted"/>